<feature type="domain" description="AB hydrolase-1" evidence="1">
    <location>
        <begin position="45"/>
        <end position="273"/>
    </location>
</feature>
<dbReference type="SUPFAM" id="SSF53474">
    <property type="entry name" value="alpha/beta-Hydrolases"/>
    <property type="match status" value="1"/>
</dbReference>
<reference evidence="2 3" key="1">
    <citation type="submission" date="2018-06" db="EMBL/GenBank/DDBJ databases">
        <title>Genomic Encyclopedia of Type Strains, Phase IV (KMG-IV): sequencing the most valuable type-strain genomes for metagenomic binning, comparative biology and taxonomic classification.</title>
        <authorList>
            <person name="Goeker M."/>
        </authorList>
    </citation>
    <scope>NUCLEOTIDE SEQUENCE [LARGE SCALE GENOMIC DNA]</scope>
    <source>
        <strain evidence="2 3">DSM 18048</strain>
    </source>
</reference>
<dbReference type="Gene3D" id="3.40.50.1820">
    <property type="entry name" value="alpha/beta hydrolase"/>
    <property type="match status" value="1"/>
</dbReference>
<dbReference type="AlphaFoldDB" id="A0A318SHD6"/>
<keyword evidence="3" id="KW-1185">Reference proteome</keyword>
<gene>
    <name evidence="2" type="ORF">DES52_11829</name>
</gene>
<dbReference type="Proteomes" id="UP000248326">
    <property type="component" value="Unassembled WGS sequence"/>
</dbReference>
<proteinExistence type="predicted"/>
<comment type="caution">
    <text evidence="2">The sequence shown here is derived from an EMBL/GenBank/DDBJ whole genome shotgun (WGS) entry which is preliminary data.</text>
</comment>
<dbReference type="PRINTS" id="PR00412">
    <property type="entry name" value="EPOXHYDRLASE"/>
</dbReference>
<protein>
    <submittedName>
        <fullName evidence="2">Pimeloyl-ACP methyl ester carboxylesterase</fullName>
    </submittedName>
</protein>
<dbReference type="EMBL" id="QJSX01000018">
    <property type="protein sequence ID" value="PYE50412.1"/>
    <property type="molecule type" value="Genomic_DNA"/>
</dbReference>
<evidence type="ECO:0000313" key="3">
    <source>
        <dbReference type="Proteomes" id="UP000248326"/>
    </source>
</evidence>
<sequence>MNTRTPARATLLTHTEPSEWNAMPTQYLTTPEGRLAFDDTHGHGPVILAIPGMGDLRGQYRHLTPLLVEAGYRVITMDIRGHGDTTARWNDYSAQAVARDALALLDHLGVQRAVLLGNSFAAGSALWAAHDQPRKVGGLVLLGPVTRDLPTPWYMRLVIKAAFGGPWSRAFWMTYRKTLFPARQPDDFDTYEASVRANLGQSGRMQALTNMIFLPKAPTEPLLSAVRKPTLVVMGTKDPDFKDATAEARLVADRTQADLMLVEGAGHYPHVEFPEQVAPRLLAFLGKLN</sequence>
<dbReference type="PANTHER" id="PTHR43798">
    <property type="entry name" value="MONOACYLGLYCEROL LIPASE"/>
    <property type="match status" value="1"/>
</dbReference>
<dbReference type="RefSeq" id="WP_110888370.1">
    <property type="nucleotide sequence ID" value="NZ_QJSX01000018.1"/>
</dbReference>
<evidence type="ECO:0000259" key="1">
    <source>
        <dbReference type="Pfam" id="PF00561"/>
    </source>
</evidence>
<dbReference type="InterPro" id="IPR000639">
    <property type="entry name" value="Epox_hydrolase-like"/>
</dbReference>
<dbReference type="InterPro" id="IPR029058">
    <property type="entry name" value="AB_hydrolase_fold"/>
</dbReference>
<name>A0A318SHD6_9DEIO</name>
<organism evidence="2 3">
    <name type="scientific">Deinococcus yavapaiensis KR-236</name>
    <dbReference type="NCBI Taxonomy" id="694435"/>
    <lineage>
        <taxon>Bacteria</taxon>
        <taxon>Thermotogati</taxon>
        <taxon>Deinococcota</taxon>
        <taxon>Deinococci</taxon>
        <taxon>Deinococcales</taxon>
        <taxon>Deinococcaceae</taxon>
        <taxon>Deinococcus</taxon>
    </lineage>
</organism>
<dbReference type="PRINTS" id="PR00111">
    <property type="entry name" value="ABHYDROLASE"/>
</dbReference>
<dbReference type="GO" id="GO:0003824">
    <property type="term" value="F:catalytic activity"/>
    <property type="evidence" value="ECO:0007669"/>
    <property type="project" value="InterPro"/>
</dbReference>
<evidence type="ECO:0000313" key="2">
    <source>
        <dbReference type="EMBL" id="PYE50412.1"/>
    </source>
</evidence>
<dbReference type="Pfam" id="PF00561">
    <property type="entry name" value="Abhydrolase_1"/>
    <property type="match status" value="1"/>
</dbReference>
<dbReference type="InterPro" id="IPR050266">
    <property type="entry name" value="AB_hydrolase_sf"/>
</dbReference>
<dbReference type="OrthoDB" id="9780932at2"/>
<dbReference type="InterPro" id="IPR000073">
    <property type="entry name" value="AB_hydrolase_1"/>
</dbReference>
<accession>A0A318SHD6</accession>